<name>A0A392SA97_9FABA</name>
<proteinExistence type="predicted"/>
<reference evidence="1 2" key="1">
    <citation type="journal article" date="2018" name="Front. Plant Sci.">
        <title>Red Clover (Trifolium pratense) and Zigzag Clover (T. medium) - A Picture of Genomic Similarities and Differences.</title>
        <authorList>
            <person name="Dluhosova J."/>
            <person name="Istvanek J."/>
            <person name="Nedelnik J."/>
            <person name="Repkova J."/>
        </authorList>
    </citation>
    <scope>NUCLEOTIDE SEQUENCE [LARGE SCALE GENOMIC DNA]</scope>
    <source>
        <strain evidence="2">cv. 10/8</strain>
        <tissue evidence="1">Leaf</tissue>
    </source>
</reference>
<evidence type="ECO:0000313" key="2">
    <source>
        <dbReference type="Proteomes" id="UP000265520"/>
    </source>
</evidence>
<comment type="caution">
    <text evidence="1">The sequence shown here is derived from an EMBL/GenBank/DDBJ whole genome shotgun (WGS) entry which is preliminary data.</text>
</comment>
<dbReference type="Proteomes" id="UP000265520">
    <property type="component" value="Unassembled WGS sequence"/>
</dbReference>
<feature type="non-terminal residue" evidence="1">
    <location>
        <position position="1"/>
    </location>
</feature>
<protein>
    <submittedName>
        <fullName evidence="1">Uncharacterized protein</fullName>
    </submittedName>
</protein>
<dbReference type="AlphaFoldDB" id="A0A392SA97"/>
<keyword evidence="2" id="KW-1185">Reference proteome</keyword>
<accession>A0A392SA97</accession>
<dbReference type="EMBL" id="LXQA010342814">
    <property type="protein sequence ID" value="MCI45337.1"/>
    <property type="molecule type" value="Genomic_DNA"/>
</dbReference>
<organism evidence="1 2">
    <name type="scientific">Trifolium medium</name>
    <dbReference type="NCBI Taxonomy" id="97028"/>
    <lineage>
        <taxon>Eukaryota</taxon>
        <taxon>Viridiplantae</taxon>
        <taxon>Streptophyta</taxon>
        <taxon>Embryophyta</taxon>
        <taxon>Tracheophyta</taxon>
        <taxon>Spermatophyta</taxon>
        <taxon>Magnoliopsida</taxon>
        <taxon>eudicotyledons</taxon>
        <taxon>Gunneridae</taxon>
        <taxon>Pentapetalae</taxon>
        <taxon>rosids</taxon>
        <taxon>fabids</taxon>
        <taxon>Fabales</taxon>
        <taxon>Fabaceae</taxon>
        <taxon>Papilionoideae</taxon>
        <taxon>50 kb inversion clade</taxon>
        <taxon>NPAAA clade</taxon>
        <taxon>Hologalegina</taxon>
        <taxon>IRL clade</taxon>
        <taxon>Trifolieae</taxon>
        <taxon>Trifolium</taxon>
    </lineage>
</organism>
<sequence length="57" mass="6022">VFYEQYGAHMKAQEEQRAAASASDAAASHGSPLFTLSELGMNDSPGFQNFMDPPASG</sequence>
<evidence type="ECO:0000313" key="1">
    <source>
        <dbReference type="EMBL" id="MCI45337.1"/>
    </source>
</evidence>